<reference evidence="1 2" key="1">
    <citation type="submission" date="2024-06" db="EMBL/GenBank/DDBJ databases">
        <authorList>
            <person name="Kraege A."/>
            <person name="Thomma B."/>
        </authorList>
    </citation>
    <scope>NUCLEOTIDE SEQUENCE [LARGE SCALE GENOMIC DNA]</scope>
</reference>
<organism evidence="1 2">
    <name type="scientific">Coccomyxa viridis</name>
    <dbReference type="NCBI Taxonomy" id="1274662"/>
    <lineage>
        <taxon>Eukaryota</taxon>
        <taxon>Viridiplantae</taxon>
        <taxon>Chlorophyta</taxon>
        <taxon>core chlorophytes</taxon>
        <taxon>Trebouxiophyceae</taxon>
        <taxon>Trebouxiophyceae incertae sedis</taxon>
        <taxon>Coccomyxaceae</taxon>
        <taxon>Coccomyxa</taxon>
    </lineage>
</organism>
<dbReference type="Proteomes" id="UP001497392">
    <property type="component" value="Unassembled WGS sequence"/>
</dbReference>
<accession>A0ABP1G3I9</accession>
<protein>
    <submittedName>
        <fullName evidence="1">G8755 protein</fullName>
    </submittedName>
</protein>
<keyword evidence="2" id="KW-1185">Reference proteome</keyword>
<dbReference type="EMBL" id="CAXHTA020000015">
    <property type="protein sequence ID" value="CAL5225955.1"/>
    <property type="molecule type" value="Genomic_DNA"/>
</dbReference>
<gene>
    <name evidence="1" type="primary">g8755</name>
    <name evidence="1" type="ORF">VP750_LOCUS7861</name>
</gene>
<comment type="caution">
    <text evidence="1">The sequence shown here is derived from an EMBL/GenBank/DDBJ whole genome shotgun (WGS) entry which is preliminary data.</text>
</comment>
<sequence length="69" mass="7518">MQNGSRETNADLNADKHAGEDMCKFASFKDADVIDLRSWAPGAILDIGDFEDDAIEPYSGPWPDDIGDS</sequence>
<evidence type="ECO:0000313" key="1">
    <source>
        <dbReference type="EMBL" id="CAL5225955.1"/>
    </source>
</evidence>
<evidence type="ECO:0000313" key="2">
    <source>
        <dbReference type="Proteomes" id="UP001497392"/>
    </source>
</evidence>
<proteinExistence type="predicted"/>
<name>A0ABP1G3I9_9CHLO</name>